<dbReference type="Gene3D" id="1.20.120.1630">
    <property type="match status" value="1"/>
</dbReference>
<dbReference type="Pfam" id="PF04191">
    <property type="entry name" value="PEMT"/>
    <property type="match status" value="1"/>
</dbReference>
<evidence type="ECO:0000256" key="5">
    <source>
        <dbReference type="SAM" id="Phobius"/>
    </source>
</evidence>
<evidence type="ECO:0000256" key="3">
    <source>
        <dbReference type="ARBA" id="ARBA00022989"/>
    </source>
</evidence>
<organism evidence="6 7">
    <name type="scientific">Photobacterium atrarenae</name>
    <dbReference type="NCBI Taxonomy" id="865757"/>
    <lineage>
        <taxon>Bacteria</taxon>
        <taxon>Pseudomonadati</taxon>
        <taxon>Pseudomonadota</taxon>
        <taxon>Gammaproteobacteria</taxon>
        <taxon>Vibrionales</taxon>
        <taxon>Vibrionaceae</taxon>
        <taxon>Photobacterium</taxon>
    </lineage>
</organism>
<dbReference type="PANTHER" id="PTHR12714:SF24">
    <property type="entry name" value="SLR1182 PROTEIN"/>
    <property type="match status" value="1"/>
</dbReference>
<proteinExistence type="predicted"/>
<evidence type="ECO:0000256" key="4">
    <source>
        <dbReference type="ARBA" id="ARBA00023136"/>
    </source>
</evidence>
<feature type="transmembrane region" description="Helical" evidence="5">
    <location>
        <begin position="40"/>
        <end position="60"/>
    </location>
</feature>
<feature type="transmembrane region" description="Helical" evidence="5">
    <location>
        <begin position="92"/>
        <end position="119"/>
    </location>
</feature>
<accession>A0ABY5GLD3</accession>
<keyword evidence="3 5" id="KW-1133">Transmembrane helix</keyword>
<dbReference type="PANTHER" id="PTHR12714">
    <property type="entry name" value="PROTEIN-S ISOPRENYLCYSTEINE O-METHYLTRANSFERASE"/>
    <property type="match status" value="1"/>
</dbReference>
<protein>
    <submittedName>
        <fullName evidence="6">Isoprenylcysteine carboxylmethyltransferase family protein</fullName>
    </submittedName>
</protein>
<name>A0ABY5GLD3_9GAMM</name>
<evidence type="ECO:0000313" key="7">
    <source>
        <dbReference type="Proteomes" id="UP001057998"/>
    </source>
</evidence>
<evidence type="ECO:0000313" key="6">
    <source>
        <dbReference type="EMBL" id="UTV30128.1"/>
    </source>
</evidence>
<dbReference type="RefSeq" id="WP_255391473.1">
    <property type="nucleotide sequence ID" value="NZ_CP101509.1"/>
</dbReference>
<evidence type="ECO:0000256" key="1">
    <source>
        <dbReference type="ARBA" id="ARBA00004127"/>
    </source>
</evidence>
<dbReference type="EMBL" id="CP101509">
    <property type="protein sequence ID" value="UTV30128.1"/>
    <property type="molecule type" value="Genomic_DNA"/>
</dbReference>
<evidence type="ECO:0000256" key="2">
    <source>
        <dbReference type="ARBA" id="ARBA00022692"/>
    </source>
</evidence>
<gene>
    <name evidence="6" type="ORF">NNL38_16205</name>
</gene>
<keyword evidence="7" id="KW-1185">Reference proteome</keyword>
<keyword evidence="4 5" id="KW-0472">Membrane</keyword>
<sequence length="153" mass="17203">MDRLALKVPPVAIMGIVAGLMWGVSRALPEMQNLASVGNYLALVCFVLGVLIPLLGVRAFRQAQTTVNPLAPQQARVLVQTGVYARTRNPMYLGFLLLLMGWGFLLQSGYALILCAGFVTYMNRFQIQPEEQTLRQLFPESYPAYQHKVRRWC</sequence>
<keyword evidence="2 5" id="KW-0812">Transmembrane</keyword>
<comment type="subcellular location">
    <subcellularLocation>
        <location evidence="1">Endomembrane system</location>
        <topology evidence="1">Multi-pass membrane protein</topology>
    </subcellularLocation>
</comment>
<dbReference type="InterPro" id="IPR007318">
    <property type="entry name" value="Phopholipid_MeTrfase"/>
</dbReference>
<feature type="transmembrane region" description="Helical" evidence="5">
    <location>
        <begin position="6"/>
        <end position="28"/>
    </location>
</feature>
<dbReference type="Proteomes" id="UP001057998">
    <property type="component" value="Chromosome 2"/>
</dbReference>
<reference evidence="6" key="1">
    <citation type="submission" date="2022-07" db="EMBL/GenBank/DDBJ databases">
        <title>Genome sequencing of Photobacterium atrarenae GJH2-4.</title>
        <authorList>
            <person name="Park S.-J."/>
        </authorList>
    </citation>
    <scope>NUCLEOTIDE SEQUENCE</scope>
    <source>
        <strain evidence="6">GJH2-4</strain>
    </source>
</reference>